<keyword evidence="2" id="KW-0812">Transmembrane</keyword>
<dbReference type="Pfam" id="PF02470">
    <property type="entry name" value="MlaD"/>
    <property type="match status" value="1"/>
</dbReference>
<dbReference type="Gene3D" id="1.10.287.1060">
    <property type="entry name" value="ESAT-6-like"/>
    <property type="match status" value="1"/>
</dbReference>
<evidence type="ECO:0000259" key="3">
    <source>
        <dbReference type="Pfam" id="PF02470"/>
    </source>
</evidence>
<dbReference type="RefSeq" id="WP_235226401.1">
    <property type="nucleotide sequence ID" value="NZ_JAKGAQ010000003.1"/>
</dbReference>
<proteinExistence type="predicted"/>
<feature type="coiled-coil region" evidence="1">
    <location>
        <begin position="276"/>
        <end position="303"/>
    </location>
</feature>
<dbReference type="Proteomes" id="UP001200557">
    <property type="component" value="Unassembled WGS sequence"/>
</dbReference>
<comment type="caution">
    <text evidence="4">The sequence shown here is derived from an EMBL/GenBank/DDBJ whole genome shotgun (WGS) entry which is preliminary data.</text>
</comment>
<feature type="transmembrane region" description="Helical" evidence="2">
    <location>
        <begin position="7"/>
        <end position="29"/>
    </location>
</feature>
<sequence length="579" mass="61233">METRANYILIGAFTLAGIFGMVGLFLWFARVELDRSFDYYDVRFSSVAGLNEASDVRFSGLPVGQVVDVRLSPNQDGTILVRLEVDAATPVRIDSVATIESQGVTGVSFVSIGPGNPQEPLMAERLGNDVPELIAGKSAIQSLTEDAPQLLTEALVVVQEVRDLLGTENQERVQNILENAEDASESLAATLEAFAEVPETIERFSDQVETFNAILAGISPEVEALLSTAETTVDSLGSLSQEAETMILTANDTLAVAQGTFNDAQRYISEDLTDTTDALRQTVTQLRAEIETLSADAQALIATFDGTGVAATNRLTEAQATLTSVNDVLSQISDTVGTVDGAAARFDTLLETEATPLMADARVAVATATDAINVIGAAAQTDLPAIVADVRQATQTASETIKQVAQDITAASGRVDGLSLTAEAALTQVTTTFDNANTTLEAITRAMETGDSALSVAQNAFAGADRVINEDIDGIITGLEGSLASLNTAIAQVSDDIPSITADLRAAGQSADAAFATLRRTIDASGPSVSEFTRTALPLYTRLADETRGLISNLDRLTVQIQRDPARFFLNQQSPEFQR</sequence>
<accession>A0ABS9CXT1</accession>
<evidence type="ECO:0000256" key="1">
    <source>
        <dbReference type="SAM" id="Coils"/>
    </source>
</evidence>
<gene>
    <name evidence="4" type="ORF">L0664_13450</name>
</gene>
<organism evidence="4 5">
    <name type="scientific">Octadecabacter dasysiphoniae</name>
    <dbReference type="NCBI Taxonomy" id="2909341"/>
    <lineage>
        <taxon>Bacteria</taxon>
        <taxon>Pseudomonadati</taxon>
        <taxon>Pseudomonadota</taxon>
        <taxon>Alphaproteobacteria</taxon>
        <taxon>Rhodobacterales</taxon>
        <taxon>Roseobacteraceae</taxon>
        <taxon>Octadecabacter</taxon>
    </lineage>
</organism>
<protein>
    <submittedName>
        <fullName evidence="4">MlaD family protein</fullName>
    </submittedName>
</protein>
<keyword evidence="1" id="KW-0175">Coiled coil</keyword>
<name>A0ABS9CXT1_9RHOB</name>
<evidence type="ECO:0000313" key="5">
    <source>
        <dbReference type="Proteomes" id="UP001200557"/>
    </source>
</evidence>
<dbReference type="PANTHER" id="PTHR36698:SF2">
    <property type="entry name" value="MCE_MLAD DOMAIN-CONTAINING PROTEIN"/>
    <property type="match status" value="1"/>
</dbReference>
<keyword evidence="2" id="KW-0472">Membrane</keyword>
<dbReference type="EMBL" id="JAKGAQ010000003">
    <property type="protein sequence ID" value="MCF2872075.1"/>
    <property type="molecule type" value="Genomic_DNA"/>
</dbReference>
<reference evidence="4 5" key="1">
    <citation type="submission" date="2022-01" db="EMBL/GenBank/DDBJ databases">
        <title>Octadecabacter sp. nov., isolated from a marine alga.</title>
        <authorList>
            <person name="Jin M.S."/>
            <person name="Kim H.M."/>
            <person name="Han D.M."/>
            <person name="Jung J.J."/>
            <person name="Jeon C.O."/>
        </authorList>
    </citation>
    <scope>NUCLEOTIDE SEQUENCE [LARGE SCALE GENOMIC DNA]</scope>
    <source>
        <strain evidence="4 5">G9-8</strain>
    </source>
</reference>
<evidence type="ECO:0000313" key="4">
    <source>
        <dbReference type="EMBL" id="MCF2872075.1"/>
    </source>
</evidence>
<dbReference type="PANTHER" id="PTHR36698">
    <property type="entry name" value="BLL5892 PROTEIN"/>
    <property type="match status" value="1"/>
</dbReference>
<feature type="domain" description="Mce/MlaD" evidence="3">
    <location>
        <begin position="39"/>
        <end position="115"/>
    </location>
</feature>
<evidence type="ECO:0000256" key="2">
    <source>
        <dbReference type="SAM" id="Phobius"/>
    </source>
</evidence>
<dbReference type="InterPro" id="IPR003399">
    <property type="entry name" value="Mce/MlaD"/>
</dbReference>
<keyword evidence="5" id="KW-1185">Reference proteome</keyword>
<keyword evidence="2" id="KW-1133">Transmembrane helix</keyword>